<evidence type="ECO:0000313" key="1">
    <source>
        <dbReference type="EMBL" id="KOG47259.1"/>
    </source>
</evidence>
<accession>A0A0L8MAC5</accession>
<proteinExistence type="predicted"/>
<dbReference type="PATRIC" id="fig|1961.12.peg.5493"/>
<evidence type="ECO:0000313" key="2">
    <source>
        <dbReference type="Proteomes" id="UP000037084"/>
    </source>
</evidence>
<organism evidence="1 2">
    <name type="scientific">Streptomyces virginiae</name>
    <name type="common">Streptomyces cinnamonensis</name>
    <dbReference type="NCBI Taxonomy" id="1961"/>
    <lineage>
        <taxon>Bacteria</taxon>
        <taxon>Bacillati</taxon>
        <taxon>Actinomycetota</taxon>
        <taxon>Actinomycetes</taxon>
        <taxon>Kitasatosporales</taxon>
        <taxon>Streptomycetaceae</taxon>
        <taxon>Streptomyces</taxon>
    </lineage>
</organism>
<dbReference type="AlphaFoldDB" id="A0A0L8MAC5"/>
<protein>
    <submittedName>
        <fullName evidence="1">Uncharacterized protein</fullName>
    </submittedName>
</protein>
<name>A0A0L8MAC5_STRVG</name>
<dbReference type="Proteomes" id="UP000037084">
    <property type="component" value="Unassembled WGS sequence"/>
</dbReference>
<sequence>MGGAQTEGGLAGLWEDHLRALFPDGFRGVDFDGVDLVLLDADVAGLVQRELTGGLDDSGIAYLWGRIAALDKIVPLINEEYCASYFARLRTMAQVAAAPYIPTAI</sequence>
<gene>
    <name evidence="1" type="ORF">ADK75_24515</name>
</gene>
<dbReference type="EMBL" id="LGUV01000341">
    <property type="protein sequence ID" value="KOG47259.1"/>
    <property type="molecule type" value="Genomic_DNA"/>
</dbReference>
<reference evidence="2" key="1">
    <citation type="submission" date="2015-07" db="EMBL/GenBank/DDBJ databases">
        <authorList>
            <consortium name="Consortium for Microbial Forensics and Genomics (microFORGE)"/>
            <person name="Knight B.M."/>
            <person name="Roberts D.P."/>
            <person name="Lin D."/>
            <person name="Hari K."/>
            <person name="Fletcher J."/>
            <person name="Melcher U."/>
            <person name="Blagden T."/>
            <person name="Winegar R.A."/>
        </authorList>
    </citation>
    <scope>NUCLEOTIDE SEQUENCE [LARGE SCALE GENOMIC DNA]</scope>
    <source>
        <strain evidence="2">NRRL B-1447</strain>
    </source>
</reference>
<comment type="caution">
    <text evidence="1">The sequence shown here is derived from an EMBL/GenBank/DDBJ whole genome shotgun (WGS) entry which is preliminary data.</text>
</comment>